<feature type="transmembrane region" description="Helical" evidence="14">
    <location>
        <begin position="420"/>
        <end position="443"/>
    </location>
</feature>
<evidence type="ECO:0000256" key="6">
    <source>
        <dbReference type="ARBA" id="ARBA00022692"/>
    </source>
</evidence>
<dbReference type="PANTHER" id="PTHR43448">
    <property type="entry name" value="PROTOHEME IX FARNESYLTRANSFERASE, MITOCHONDRIAL"/>
    <property type="match status" value="1"/>
</dbReference>
<feature type="transmembrane region" description="Helical" evidence="14">
    <location>
        <begin position="161"/>
        <end position="179"/>
    </location>
</feature>
<protein>
    <recommendedName>
        <fullName evidence="11 14">Protoheme IX farnesyltransferase</fullName>
        <ecNumber evidence="3 14">2.5.1.141</ecNumber>
    </recommendedName>
    <alternativeName>
        <fullName evidence="12 14">Heme B farnesyltransferase</fullName>
    </alternativeName>
    <alternativeName>
        <fullName evidence="10 14">Heme O synthase</fullName>
    </alternativeName>
</protein>
<keyword evidence="7 14" id="KW-1133">Transmembrane helix</keyword>
<dbReference type="GO" id="GO:0008495">
    <property type="term" value="F:protoheme IX farnesyltransferase activity"/>
    <property type="evidence" value="ECO:0007669"/>
    <property type="project" value="UniProtKB-UniRule"/>
</dbReference>
<dbReference type="GO" id="GO:0048034">
    <property type="term" value="P:heme O biosynthetic process"/>
    <property type="evidence" value="ECO:0007669"/>
    <property type="project" value="UniProtKB-UniRule"/>
</dbReference>
<feature type="transmembrane region" description="Helical" evidence="14">
    <location>
        <begin position="368"/>
        <end position="384"/>
    </location>
</feature>
<dbReference type="AlphaFoldDB" id="I4EKI7"/>
<feature type="transmembrane region" description="Helical" evidence="14">
    <location>
        <begin position="523"/>
        <end position="545"/>
    </location>
</feature>
<feature type="transmembrane region" description="Helical" evidence="14">
    <location>
        <begin position="492"/>
        <end position="511"/>
    </location>
</feature>
<evidence type="ECO:0000256" key="13">
    <source>
        <dbReference type="ARBA" id="ARBA00047690"/>
    </source>
</evidence>
<feature type="transmembrane region" description="Helical" evidence="14">
    <location>
        <begin position="71"/>
        <end position="91"/>
    </location>
</feature>
<dbReference type="Proteomes" id="UP000004221">
    <property type="component" value="Unassembled WGS sequence"/>
</dbReference>
<evidence type="ECO:0000256" key="4">
    <source>
        <dbReference type="ARBA" id="ARBA00022475"/>
    </source>
</evidence>
<dbReference type="EMBL" id="CAGS01000402">
    <property type="protein sequence ID" value="CCF85199.1"/>
    <property type="molecule type" value="Genomic_DNA"/>
</dbReference>
<sequence length="552" mass="59215">MLTGLEYAHRAVAGIVALLTLGLAVAGWRAGHISRVLVTVPIIAFLLVLFQAGLGAISVIDRLPSNVVTGYLAMAEAYVALTVIIVLFAFSDRIATAIGQPLGSRLSGLGRTTLFAALSVYALLVTGAYTATSGAANSCKDWPQCGGHYFPTGWTNVDIDLTHRWIALIATVAVIAVAIQARRVRSDSPTLVAMASAAAVLMVAQIFVGAASIWFELNPAVSVAHLAVATILWGLLVATVVVDRMVPVGVAGKARLYSFRQIGEDYVTLTKPGVMTLLLFTTFCAMLVAASGFPSIRVFLWTLLGGALSSGGAAALNHYMDRDIDGLMYRTRRRPIPSGRMAPVKVAIFGVTLSILAVYVLAVFVNPLAALLSLSGNLFYVFIYTKWLKRSTPQNIVIGGAAGSIPPLVGWAAVTNNVGLTALIMFAVIFLWTPPHFWALALFKQGDYGAAGVPMMPNVKGEEETRKQITIYTVVLVASSLLLYPLHLMGTVYLVIAFLSGGWFVVKAIQLGRARSNKAARSLFFYSMWYLAIIFLAMVFDRALLPMIHLPF</sequence>
<keyword evidence="6 14" id="KW-0812">Transmembrane</keyword>
<feature type="transmembrane region" description="Helical" evidence="14">
    <location>
        <begin position="396"/>
        <end position="414"/>
    </location>
</feature>
<comment type="catalytic activity">
    <reaction evidence="13 14">
        <text>heme b + (2E,6E)-farnesyl diphosphate + H2O = Fe(II)-heme o + diphosphate</text>
        <dbReference type="Rhea" id="RHEA:28070"/>
        <dbReference type="ChEBI" id="CHEBI:15377"/>
        <dbReference type="ChEBI" id="CHEBI:33019"/>
        <dbReference type="ChEBI" id="CHEBI:60344"/>
        <dbReference type="ChEBI" id="CHEBI:60530"/>
        <dbReference type="ChEBI" id="CHEBI:175763"/>
        <dbReference type="EC" id="2.5.1.141"/>
    </reaction>
</comment>
<gene>
    <name evidence="14 15" type="primary">ctaB</name>
    <name evidence="15" type="ORF">NITHO_4600001</name>
</gene>
<feature type="transmembrane region" description="Helical" evidence="14">
    <location>
        <begin position="37"/>
        <end position="59"/>
    </location>
</feature>
<accession>I4EKI7</accession>
<dbReference type="Gene3D" id="1.10.357.140">
    <property type="entry name" value="UbiA prenyltransferase"/>
    <property type="match status" value="1"/>
</dbReference>
<evidence type="ECO:0000256" key="5">
    <source>
        <dbReference type="ARBA" id="ARBA00022679"/>
    </source>
</evidence>
<proteinExistence type="inferred from homology"/>
<dbReference type="FunFam" id="1.10.357.140:FF:000001">
    <property type="entry name" value="Protoheme IX farnesyltransferase"/>
    <property type="match status" value="1"/>
</dbReference>
<keyword evidence="4 14" id="KW-1003">Cell membrane</keyword>
<comment type="caution">
    <text evidence="15">The sequence shown here is derived from an EMBL/GenBank/DDBJ whole genome shotgun (WGS) entry which is preliminary data.</text>
</comment>
<dbReference type="EC" id="2.5.1.141" evidence="3 14"/>
<feature type="transmembrane region" description="Helical" evidence="14">
    <location>
        <begin position="227"/>
        <end position="252"/>
    </location>
</feature>
<name>I4EKI7_9BACT</name>
<evidence type="ECO:0000256" key="2">
    <source>
        <dbReference type="ARBA" id="ARBA00004919"/>
    </source>
</evidence>
<feature type="transmembrane region" description="Helical" evidence="14">
    <location>
        <begin position="12"/>
        <end position="30"/>
    </location>
</feature>
<evidence type="ECO:0000313" key="16">
    <source>
        <dbReference type="Proteomes" id="UP000004221"/>
    </source>
</evidence>
<keyword evidence="5 14" id="KW-0808">Transferase</keyword>
<dbReference type="GO" id="GO:0005886">
    <property type="term" value="C:plasma membrane"/>
    <property type="evidence" value="ECO:0007669"/>
    <property type="project" value="UniProtKB-SubCell"/>
</dbReference>
<feature type="transmembrane region" description="Helical" evidence="14">
    <location>
        <begin position="112"/>
        <end position="132"/>
    </location>
</feature>
<dbReference type="PANTHER" id="PTHR43448:SF7">
    <property type="entry name" value="4-HYDROXYBENZOATE SOLANESYLTRANSFERASE"/>
    <property type="match status" value="1"/>
</dbReference>
<dbReference type="HAMAP" id="MF_00154">
    <property type="entry name" value="CyoE_CtaB"/>
    <property type="match status" value="1"/>
</dbReference>
<comment type="pathway">
    <text evidence="2 14">Porphyrin-containing compound metabolism; heme O biosynthesis; heme O from protoheme: step 1/1.</text>
</comment>
<comment type="caution">
    <text evidence="14">Lacks conserved residue(s) required for the propagation of feature annotation.</text>
</comment>
<keyword evidence="9 14" id="KW-0472">Membrane</keyword>
<dbReference type="GO" id="GO:0006784">
    <property type="term" value="P:heme A biosynthetic process"/>
    <property type="evidence" value="ECO:0007669"/>
    <property type="project" value="InterPro"/>
</dbReference>
<feature type="transmembrane region" description="Helical" evidence="14">
    <location>
        <begin position="299"/>
        <end position="320"/>
    </location>
</feature>
<feature type="transmembrane region" description="Helical" evidence="14">
    <location>
        <begin position="469"/>
        <end position="486"/>
    </location>
</feature>
<evidence type="ECO:0000256" key="11">
    <source>
        <dbReference type="ARBA" id="ARBA00040810"/>
    </source>
</evidence>
<dbReference type="UniPathway" id="UPA00834">
    <property type="reaction ID" value="UER00712"/>
</dbReference>
<dbReference type="InterPro" id="IPR000537">
    <property type="entry name" value="UbiA_prenyltransferase"/>
</dbReference>
<dbReference type="CDD" id="cd13957">
    <property type="entry name" value="PT_UbiA_Cox10"/>
    <property type="match status" value="1"/>
</dbReference>
<dbReference type="NCBIfam" id="TIGR01473">
    <property type="entry name" value="cyoE_ctaB"/>
    <property type="match status" value="1"/>
</dbReference>
<evidence type="ECO:0000256" key="10">
    <source>
        <dbReference type="ARBA" id="ARBA00030253"/>
    </source>
</evidence>
<evidence type="ECO:0000256" key="7">
    <source>
        <dbReference type="ARBA" id="ARBA00022989"/>
    </source>
</evidence>
<comment type="miscellaneous">
    <text evidence="14">Carbon 2 of the heme B porphyrin ring is defined according to the Fischer nomenclature.</text>
</comment>
<dbReference type="Pfam" id="PF01040">
    <property type="entry name" value="UbiA"/>
    <property type="match status" value="1"/>
</dbReference>
<evidence type="ECO:0000256" key="14">
    <source>
        <dbReference type="HAMAP-Rule" id="MF_00154"/>
    </source>
</evidence>
<feature type="transmembrane region" description="Helical" evidence="14">
    <location>
        <begin position="273"/>
        <end position="293"/>
    </location>
</feature>
<evidence type="ECO:0000256" key="3">
    <source>
        <dbReference type="ARBA" id="ARBA00012292"/>
    </source>
</evidence>
<organism evidence="15 16">
    <name type="scientific">Nitrolancea hollandica Lb</name>
    <dbReference type="NCBI Taxonomy" id="1129897"/>
    <lineage>
        <taxon>Bacteria</taxon>
        <taxon>Pseudomonadati</taxon>
        <taxon>Thermomicrobiota</taxon>
        <taxon>Thermomicrobia</taxon>
        <taxon>Sphaerobacterales</taxon>
        <taxon>Sphaerobacterineae</taxon>
        <taxon>Sphaerobacteraceae</taxon>
        <taxon>Nitrolancea</taxon>
    </lineage>
</organism>
<evidence type="ECO:0000256" key="9">
    <source>
        <dbReference type="ARBA" id="ARBA00023136"/>
    </source>
</evidence>
<evidence type="ECO:0000256" key="8">
    <source>
        <dbReference type="ARBA" id="ARBA00023133"/>
    </source>
</evidence>
<reference evidence="15 16" key="1">
    <citation type="journal article" date="2012" name="ISME J.">
        <title>Nitrification expanded: discovery, physiology and genomics of a nitrite-oxidizing bacterium from the phylum Chloroflexi.</title>
        <authorList>
            <person name="Sorokin D.Y."/>
            <person name="Lucker S."/>
            <person name="Vejmelkova D."/>
            <person name="Kostrikina N.A."/>
            <person name="Kleerebezem R."/>
            <person name="Rijpstra W.I."/>
            <person name="Damste J.S."/>
            <person name="Le Paslier D."/>
            <person name="Muyzer G."/>
            <person name="Wagner M."/>
            <person name="van Loosdrecht M.C."/>
            <person name="Daims H."/>
        </authorList>
    </citation>
    <scope>NUCLEOTIDE SEQUENCE [LARGE SCALE GENOMIC DNA]</scope>
    <source>
        <strain evidence="16">none</strain>
    </source>
</reference>
<comment type="similarity">
    <text evidence="14">Belongs to the UbiA prenyltransferase family. Protoheme IX farnesyltransferase subfamily.</text>
</comment>
<comment type="subcellular location">
    <subcellularLocation>
        <location evidence="1 14">Cell membrane</location>
        <topology evidence="1 14">Multi-pass membrane protein</topology>
    </subcellularLocation>
</comment>
<feature type="transmembrane region" description="Helical" evidence="14">
    <location>
        <begin position="341"/>
        <end position="362"/>
    </location>
</feature>
<feature type="transmembrane region" description="Helical" evidence="14">
    <location>
        <begin position="191"/>
        <end position="215"/>
    </location>
</feature>
<evidence type="ECO:0000256" key="1">
    <source>
        <dbReference type="ARBA" id="ARBA00004651"/>
    </source>
</evidence>
<dbReference type="InterPro" id="IPR003780">
    <property type="entry name" value="COX15/CtaA_fam"/>
</dbReference>
<dbReference type="NCBIfam" id="NF003349">
    <property type="entry name" value="PRK04375.1-2"/>
    <property type="match status" value="1"/>
</dbReference>
<comment type="function">
    <text evidence="14">Converts heme B (protoheme IX) to heme O by substitution of the vinyl group on carbon 2 of heme B porphyrin ring with a hydroxyethyl farnesyl side group.</text>
</comment>
<dbReference type="PROSITE" id="PS00943">
    <property type="entry name" value="UBIA"/>
    <property type="match status" value="1"/>
</dbReference>
<evidence type="ECO:0000313" key="15">
    <source>
        <dbReference type="EMBL" id="CCF85199.1"/>
    </source>
</evidence>
<keyword evidence="16" id="KW-1185">Reference proteome</keyword>
<evidence type="ECO:0000256" key="12">
    <source>
        <dbReference type="ARBA" id="ARBA00042475"/>
    </source>
</evidence>
<dbReference type="Pfam" id="PF02628">
    <property type="entry name" value="COX15-CtaA"/>
    <property type="match status" value="1"/>
</dbReference>
<dbReference type="InterPro" id="IPR030470">
    <property type="entry name" value="UbiA_prenylTrfase_CS"/>
</dbReference>
<keyword evidence="8 14" id="KW-0350">Heme biosynthesis</keyword>
<dbReference type="InterPro" id="IPR006369">
    <property type="entry name" value="Protohaem_IX_farnesylTrfase"/>
</dbReference>
<dbReference type="InterPro" id="IPR044878">
    <property type="entry name" value="UbiA_sf"/>
</dbReference>